<feature type="compositionally biased region" description="Basic and acidic residues" evidence="1">
    <location>
        <begin position="489"/>
        <end position="503"/>
    </location>
</feature>
<sequence>MDVIDEWMYEYFALHDDHSLLQEKNPTRTLKLLEQMNNKYGIALIDDKPVPKSETMEYLTMITKAKSLMMQTDSKNLIHVLPDIVLLLRKIYPSRSLVAKKESTKIADRNLCQLLMMLVQLENATKVRAILSTEYYKKGEAEMEQYKSYCEKYLRPDIVLKYSPIEFGKKVSGTKGIKQGSSDNADVELFAIPEYVLMHLSGKLRPIINQATNKKLPQPNYVLYTTYRKAEILPKTWKNGAQKFLEYCDEKKYEKRINDTLELAIRYYGVTKEKCSIVRVSQNNWDTLMEQYKSEQKKKEEENQSRWRKRTETKIMKNKEELINLIRTIDENCGGALYPVINKDDLTEEEEAWLKVRQAWNPITLYCVVDITDVPDTCLSLNKSNKKKKKKMKYIYIYTYIYMYIHKVCPRRNEADKLILDERCRSFISLRSQLADTAVQAKIKIFESSPKFKLAEKTRRQLEHLFCNIFDSHKPNGYEMELQEVNGSRPEKTKKERKKESVNVKENSNGANDYNYNDSNDDDDLTFIVSAIEHSDEIKKQEQNEKRFALIREILPTLLATANHEKHLLPANNSANIDPSFVAVASPSIEKKIIRKIKKKRKRKKKKKKTKTKRKRKRKKKEKKKPTTEISGSEPITSDMIGSSSSSSLITTNPTEIRVEKVLPTLPLKHKELSSKPLFSQQKIKFQTINKEGKKSPATKQDVLSFAKSVEDVHEHISVKEEKEETEKENKSATQKTKEQNKRVHKATDKNETHAFKQQKRPFSEMQHEDASVVSSFFENASTTLSSKHKSTPAHTLSKSTKKSAIQIALEDSTGKHGTELKWKGNGDVFDLLEGDEASQIEDEGMTGVLSIPVVGEIMPLLEKEKKKKKSRKPRERTPWTQEESDAFVEAYKKHREYRAKNPHYNIWIKMLRDPEYEKVFSGKDNLQLRLKARNLIRAKKLEPLPN</sequence>
<feature type="compositionally biased region" description="Basic residues" evidence="1">
    <location>
        <begin position="593"/>
        <end position="624"/>
    </location>
</feature>
<proteinExistence type="predicted"/>
<evidence type="ECO:0000313" key="2">
    <source>
        <dbReference type="EMBL" id="ETO36458.1"/>
    </source>
</evidence>
<feature type="compositionally biased region" description="Polar residues" evidence="1">
    <location>
        <begin position="628"/>
        <end position="642"/>
    </location>
</feature>
<dbReference type="AlphaFoldDB" id="X6PED2"/>
<name>X6PED2_RETFI</name>
<organism evidence="2 3">
    <name type="scientific">Reticulomyxa filosa</name>
    <dbReference type="NCBI Taxonomy" id="46433"/>
    <lineage>
        <taxon>Eukaryota</taxon>
        <taxon>Sar</taxon>
        <taxon>Rhizaria</taxon>
        <taxon>Retaria</taxon>
        <taxon>Foraminifera</taxon>
        <taxon>Monothalamids</taxon>
        <taxon>Reticulomyxidae</taxon>
        <taxon>Reticulomyxa</taxon>
    </lineage>
</organism>
<evidence type="ECO:0000256" key="1">
    <source>
        <dbReference type="SAM" id="MobiDB-lite"/>
    </source>
</evidence>
<reference evidence="2 3" key="1">
    <citation type="journal article" date="2013" name="Curr. Biol.">
        <title>The Genome of the Foraminiferan Reticulomyxa filosa.</title>
        <authorList>
            <person name="Glockner G."/>
            <person name="Hulsmann N."/>
            <person name="Schleicher M."/>
            <person name="Noegel A.A."/>
            <person name="Eichinger L."/>
            <person name="Gallinger C."/>
            <person name="Pawlowski J."/>
            <person name="Sierra R."/>
            <person name="Euteneuer U."/>
            <person name="Pillet L."/>
            <person name="Moustafa A."/>
            <person name="Platzer M."/>
            <person name="Groth M."/>
            <person name="Szafranski K."/>
            <person name="Schliwa M."/>
        </authorList>
    </citation>
    <scope>NUCLEOTIDE SEQUENCE [LARGE SCALE GENOMIC DNA]</scope>
</reference>
<feature type="region of interest" description="Disordered" evidence="1">
    <location>
        <begin position="484"/>
        <end position="517"/>
    </location>
</feature>
<feature type="region of interest" description="Disordered" evidence="1">
    <location>
        <begin position="592"/>
        <end position="652"/>
    </location>
</feature>
<comment type="caution">
    <text evidence="2">The sequence shown here is derived from an EMBL/GenBank/DDBJ whole genome shotgun (WGS) entry which is preliminary data.</text>
</comment>
<feature type="compositionally biased region" description="Low complexity" evidence="1">
    <location>
        <begin position="507"/>
        <end position="517"/>
    </location>
</feature>
<feature type="compositionally biased region" description="Basic and acidic residues" evidence="1">
    <location>
        <begin position="717"/>
        <end position="755"/>
    </location>
</feature>
<accession>X6PED2</accession>
<protein>
    <submittedName>
        <fullName evidence="2">Uncharacterized protein</fullName>
    </submittedName>
</protein>
<gene>
    <name evidence="2" type="ORF">RFI_00603</name>
</gene>
<dbReference type="Proteomes" id="UP000023152">
    <property type="component" value="Unassembled WGS sequence"/>
</dbReference>
<evidence type="ECO:0000313" key="3">
    <source>
        <dbReference type="Proteomes" id="UP000023152"/>
    </source>
</evidence>
<keyword evidence="3" id="KW-1185">Reference proteome</keyword>
<feature type="region of interest" description="Disordered" evidence="1">
    <location>
        <begin position="717"/>
        <end position="768"/>
    </location>
</feature>
<dbReference type="EMBL" id="ASPP01000652">
    <property type="protein sequence ID" value="ETO36458.1"/>
    <property type="molecule type" value="Genomic_DNA"/>
</dbReference>